<gene>
    <name evidence="2" type="ORF">LCGC14_2545350</name>
</gene>
<name>A0A0F9D0X9_9ZZZZ</name>
<organism evidence="2">
    <name type="scientific">marine sediment metagenome</name>
    <dbReference type="NCBI Taxonomy" id="412755"/>
    <lineage>
        <taxon>unclassified sequences</taxon>
        <taxon>metagenomes</taxon>
        <taxon>ecological metagenomes</taxon>
    </lineage>
</organism>
<feature type="non-terminal residue" evidence="2">
    <location>
        <position position="1"/>
    </location>
</feature>
<keyword evidence="1" id="KW-1133">Transmembrane helix</keyword>
<keyword evidence="1" id="KW-0472">Membrane</keyword>
<protein>
    <submittedName>
        <fullName evidence="2">Uncharacterized protein</fullName>
    </submittedName>
</protein>
<accession>A0A0F9D0X9</accession>
<reference evidence="2" key="1">
    <citation type="journal article" date="2015" name="Nature">
        <title>Complex archaea that bridge the gap between prokaryotes and eukaryotes.</title>
        <authorList>
            <person name="Spang A."/>
            <person name="Saw J.H."/>
            <person name="Jorgensen S.L."/>
            <person name="Zaremba-Niedzwiedzka K."/>
            <person name="Martijn J."/>
            <person name="Lind A.E."/>
            <person name="van Eijk R."/>
            <person name="Schleper C."/>
            <person name="Guy L."/>
            <person name="Ettema T.J."/>
        </authorList>
    </citation>
    <scope>NUCLEOTIDE SEQUENCE</scope>
</reference>
<evidence type="ECO:0000313" key="2">
    <source>
        <dbReference type="EMBL" id="KKL11486.1"/>
    </source>
</evidence>
<keyword evidence="1" id="KW-0812">Transmembrane</keyword>
<feature type="transmembrane region" description="Helical" evidence="1">
    <location>
        <begin position="20"/>
        <end position="41"/>
    </location>
</feature>
<sequence length="42" mass="4364">LRRLRRAAGVLTACKTIHGLTALLAAGLVLVHAILMTLIGAD</sequence>
<comment type="caution">
    <text evidence="2">The sequence shown here is derived from an EMBL/GenBank/DDBJ whole genome shotgun (WGS) entry which is preliminary data.</text>
</comment>
<evidence type="ECO:0000256" key="1">
    <source>
        <dbReference type="SAM" id="Phobius"/>
    </source>
</evidence>
<dbReference type="AlphaFoldDB" id="A0A0F9D0X9"/>
<dbReference type="EMBL" id="LAZR01041635">
    <property type="protein sequence ID" value="KKL11486.1"/>
    <property type="molecule type" value="Genomic_DNA"/>
</dbReference>
<proteinExistence type="predicted"/>